<reference evidence="2 3" key="1">
    <citation type="submission" date="2016-11" db="EMBL/GenBank/DDBJ databases">
        <authorList>
            <person name="Jaros S."/>
            <person name="Januszkiewicz K."/>
            <person name="Wedrychowicz H."/>
        </authorList>
    </citation>
    <scope>NUCLEOTIDE SEQUENCE [LARGE SCALE GENOMIC DNA]</scope>
    <source>
        <strain evidence="2 3">DSM 8605</strain>
    </source>
</reference>
<evidence type="ECO:0000313" key="3">
    <source>
        <dbReference type="Proteomes" id="UP000184447"/>
    </source>
</evidence>
<dbReference type="OrthoDB" id="1672942at2"/>
<evidence type="ECO:0000313" key="2">
    <source>
        <dbReference type="EMBL" id="SHH56929.1"/>
    </source>
</evidence>
<dbReference type="STRING" id="1121316.SAMN02745207_01527"/>
<dbReference type="PANTHER" id="PTHR32502:SF2">
    <property type="entry name" value="D-TAGATOSE-1,6-BISPHOSPHATE ALDOLASE SUBUNIT KBAZ"/>
    <property type="match status" value="1"/>
</dbReference>
<dbReference type="Gene3D" id="3.20.20.70">
    <property type="entry name" value="Aldolase class I"/>
    <property type="match status" value="1"/>
</dbReference>
<dbReference type="Pfam" id="PF08013">
    <property type="entry name" value="GatZ_KbaZ-like"/>
    <property type="match status" value="1"/>
</dbReference>
<dbReference type="RefSeq" id="WP_073337847.1">
    <property type="nucleotide sequence ID" value="NZ_FQXM01000007.1"/>
</dbReference>
<dbReference type="GO" id="GO:0009401">
    <property type="term" value="P:phosphoenolpyruvate-dependent sugar phosphotransferase system"/>
    <property type="evidence" value="ECO:0007669"/>
    <property type="project" value="TreeGrafter"/>
</dbReference>
<dbReference type="PANTHER" id="PTHR32502">
    <property type="entry name" value="N-ACETYLGALACTOSAMINE PERMEASE II COMPONENT-RELATED"/>
    <property type="match status" value="1"/>
</dbReference>
<dbReference type="InterPro" id="IPR012062">
    <property type="entry name" value="GatZ/KbaZ-like"/>
</dbReference>
<dbReference type="InterPro" id="IPR013785">
    <property type="entry name" value="Aldolase_TIM"/>
</dbReference>
<comment type="pathway">
    <text evidence="1">Carbohydrate metabolism.</text>
</comment>
<name>A0A1M5U1R7_9CLOT</name>
<gene>
    <name evidence="2" type="ORF">SAMN02745207_01527</name>
</gene>
<accession>A0A1M5U1R7</accession>
<dbReference type="InterPro" id="IPR050303">
    <property type="entry name" value="GatZ_KbaZ_carbometab"/>
</dbReference>
<dbReference type="GO" id="GO:0005975">
    <property type="term" value="P:carbohydrate metabolic process"/>
    <property type="evidence" value="ECO:0007669"/>
    <property type="project" value="InterPro"/>
</dbReference>
<organism evidence="2 3">
    <name type="scientific">Clostridium grantii DSM 8605</name>
    <dbReference type="NCBI Taxonomy" id="1121316"/>
    <lineage>
        <taxon>Bacteria</taxon>
        <taxon>Bacillati</taxon>
        <taxon>Bacillota</taxon>
        <taxon>Clostridia</taxon>
        <taxon>Eubacteriales</taxon>
        <taxon>Clostridiaceae</taxon>
        <taxon>Clostridium</taxon>
    </lineage>
</organism>
<proteinExistence type="predicted"/>
<dbReference type="GO" id="GO:0005886">
    <property type="term" value="C:plasma membrane"/>
    <property type="evidence" value="ECO:0007669"/>
    <property type="project" value="TreeGrafter"/>
</dbReference>
<dbReference type="SUPFAM" id="SSF51569">
    <property type="entry name" value="Aldolase"/>
    <property type="match status" value="1"/>
</dbReference>
<evidence type="ECO:0000256" key="1">
    <source>
        <dbReference type="ARBA" id="ARBA00005007"/>
    </source>
</evidence>
<dbReference type="PIRSF" id="PIRSF009264">
    <property type="entry name" value="TagBP_ald_AgaZ"/>
    <property type="match status" value="1"/>
</dbReference>
<sequence>MSIKHPMVTIVESQKSGVAKGIYSACTASDYVIEAVLERALIDDEYVLIEATANQVNQFGGYTGMMPKDYVEFVNCIAEKVNFPKDKIILGGDHLGPLTWVNENETEAMEKSKVLLREYVLAGFTKIHIDTSMKVADDAKDEPLDTGVIAERGAILCAVAEEAYKELLKTNPEAVPPVYVVGSEVPIPGGAQEEEEEGIQVTKVEDFESTVDTFKAAYERHGLNSAWERVIAVVVQPGVEFGDESVDEYDKKAAKELISSLNKYNGLVFEGHSTDYQTKYKLKDMVEDGIAILKVGPALTFALREGLFALNNIENELFKYNADVELSHFIDVLDMAMVKNPSNWKKHYHGSSEAIKYARKYSYSDRCRYYLPGEDVRTAVDKMVSNLKEVKIPLTLVHQFMPIQYNKIRIGLLENEPEALIKDWVVNCIDDYVFACTPEKSNSRLAV</sequence>
<keyword evidence="3" id="KW-1185">Reference proteome</keyword>
<protein>
    <submittedName>
        <fullName evidence="2">D-tagatose-1,6-bisphosphate aldolase subunit GatZ/KbaZ</fullName>
    </submittedName>
</protein>
<dbReference type="Proteomes" id="UP000184447">
    <property type="component" value="Unassembled WGS sequence"/>
</dbReference>
<dbReference type="AlphaFoldDB" id="A0A1M5U1R7"/>
<dbReference type="EMBL" id="FQXM01000007">
    <property type="protein sequence ID" value="SHH56929.1"/>
    <property type="molecule type" value="Genomic_DNA"/>
</dbReference>
<dbReference type="Gene3D" id="1.10.400.20">
    <property type="entry name" value="putative tagatose 6-phosphate kinase domain like"/>
    <property type="match status" value="1"/>
</dbReference>